<proteinExistence type="inferred from homology"/>
<keyword evidence="2" id="KW-0805">Transcription regulation</keyword>
<dbReference type="Gene3D" id="1.10.10.10">
    <property type="entry name" value="Winged helix-like DNA-binding domain superfamily/Winged helix DNA-binding domain"/>
    <property type="match status" value="1"/>
</dbReference>
<dbReference type="Pfam" id="PF03466">
    <property type="entry name" value="LysR_substrate"/>
    <property type="match status" value="1"/>
</dbReference>
<evidence type="ECO:0000259" key="5">
    <source>
        <dbReference type="PROSITE" id="PS50931"/>
    </source>
</evidence>
<dbReference type="PANTHER" id="PTHR30579:SF7">
    <property type="entry name" value="HTH-TYPE TRANSCRIPTIONAL REGULATOR LRHA-RELATED"/>
    <property type="match status" value="1"/>
</dbReference>
<name>A0A484Q4C3_9ZZZZ</name>
<dbReference type="EMBL" id="CAADHY010000032">
    <property type="protein sequence ID" value="VFR33083.1"/>
    <property type="molecule type" value="Genomic_DNA"/>
</dbReference>
<feature type="domain" description="HTH lysR-type" evidence="5">
    <location>
        <begin position="13"/>
        <end position="70"/>
    </location>
</feature>
<dbReference type="InterPro" id="IPR000847">
    <property type="entry name" value="LysR_HTH_N"/>
</dbReference>
<dbReference type="Pfam" id="PF00126">
    <property type="entry name" value="HTH_1"/>
    <property type="match status" value="1"/>
</dbReference>
<dbReference type="InterPro" id="IPR005119">
    <property type="entry name" value="LysR_subst-bd"/>
</dbReference>
<dbReference type="SUPFAM" id="SSF53850">
    <property type="entry name" value="Periplasmic binding protein-like II"/>
    <property type="match status" value="1"/>
</dbReference>
<dbReference type="GO" id="GO:0003700">
    <property type="term" value="F:DNA-binding transcription factor activity"/>
    <property type="evidence" value="ECO:0007669"/>
    <property type="project" value="InterPro"/>
</dbReference>
<dbReference type="InterPro" id="IPR036388">
    <property type="entry name" value="WH-like_DNA-bd_sf"/>
</dbReference>
<evidence type="ECO:0000256" key="1">
    <source>
        <dbReference type="ARBA" id="ARBA00009437"/>
    </source>
</evidence>
<dbReference type="InterPro" id="IPR050176">
    <property type="entry name" value="LTTR"/>
</dbReference>
<organism evidence="6">
    <name type="scientific">plant metagenome</name>
    <dbReference type="NCBI Taxonomy" id="1297885"/>
    <lineage>
        <taxon>unclassified sequences</taxon>
        <taxon>metagenomes</taxon>
        <taxon>organismal metagenomes</taxon>
    </lineage>
</organism>
<dbReference type="PANTHER" id="PTHR30579">
    <property type="entry name" value="TRANSCRIPTIONAL REGULATOR"/>
    <property type="match status" value="1"/>
</dbReference>
<gene>
    <name evidence="6" type="ORF">AMP9_2826</name>
</gene>
<dbReference type="PROSITE" id="PS50931">
    <property type="entry name" value="HTH_LYSR"/>
    <property type="match status" value="1"/>
</dbReference>
<reference evidence="6" key="1">
    <citation type="submission" date="2019-03" db="EMBL/GenBank/DDBJ databases">
        <authorList>
            <person name="Danneels B."/>
        </authorList>
    </citation>
    <scope>NUCLEOTIDE SEQUENCE</scope>
</reference>
<dbReference type="SUPFAM" id="SSF46785">
    <property type="entry name" value="Winged helix' DNA-binding domain"/>
    <property type="match status" value="1"/>
</dbReference>
<dbReference type="Gene3D" id="3.40.190.10">
    <property type="entry name" value="Periplasmic binding protein-like II"/>
    <property type="match status" value="2"/>
</dbReference>
<dbReference type="AlphaFoldDB" id="A0A484Q4C3"/>
<dbReference type="InterPro" id="IPR036390">
    <property type="entry name" value="WH_DNA-bd_sf"/>
</dbReference>
<dbReference type="GO" id="GO:0003677">
    <property type="term" value="F:DNA binding"/>
    <property type="evidence" value="ECO:0007669"/>
    <property type="project" value="UniProtKB-KW"/>
</dbReference>
<evidence type="ECO:0000256" key="4">
    <source>
        <dbReference type="ARBA" id="ARBA00023163"/>
    </source>
</evidence>
<dbReference type="PRINTS" id="PR00039">
    <property type="entry name" value="HTHLYSR"/>
</dbReference>
<keyword evidence="3" id="KW-0238">DNA-binding</keyword>
<evidence type="ECO:0000256" key="2">
    <source>
        <dbReference type="ARBA" id="ARBA00023015"/>
    </source>
</evidence>
<accession>A0A484Q4C3</accession>
<keyword evidence="4" id="KW-0804">Transcription</keyword>
<evidence type="ECO:0000313" key="6">
    <source>
        <dbReference type="EMBL" id="VFR33083.1"/>
    </source>
</evidence>
<dbReference type="FunFam" id="1.10.10.10:FF:000001">
    <property type="entry name" value="LysR family transcriptional regulator"/>
    <property type="match status" value="1"/>
</dbReference>
<comment type="similarity">
    <text evidence="1">Belongs to the LysR transcriptional regulatory family.</text>
</comment>
<sequence length="290" mass="31357">MTVITNPNDNAMLNPLWLRTFATAAAAPSFTEAARRLELAQPTVSEHIRQLEKAVNRRLFVRDTHSLALTTDGRSLLVHAQIILDAHANAETLFTAPRLRGRVRLGTADDLALGRLPDVLASFRRLHPEVELDLAIGPTAELYRFMDNGELDLMIGKRRRGDRRGQRLYREPLVWCAREGMTVAADAPLPLILLRAPSVTRDMVLTTLARAGRSWQIVCTSSSYAGCYAAARAGLGITVQPGAIAGAGLAPLTQGGLPGLPAVEFIALSAPGLSQPGRALMDLIIQSPLH</sequence>
<evidence type="ECO:0000256" key="3">
    <source>
        <dbReference type="ARBA" id="ARBA00023125"/>
    </source>
</evidence>
<protein>
    <submittedName>
        <fullName evidence="6">Transcriptional regulator, LysR family</fullName>
    </submittedName>
</protein>